<dbReference type="Proteomes" id="UP000716004">
    <property type="component" value="Unassembled WGS sequence"/>
</dbReference>
<dbReference type="InterPro" id="IPR058581">
    <property type="entry name" value="TM_HPP"/>
</dbReference>
<feature type="transmembrane region" description="Helical" evidence="1">
    <location>
        <begin position="20"/>
        <end position="45"/>
    </location>
</feature>
<dbReference type="Pfam" id="PF04982">
    <property type="entry name" value="TM_HPP"/>
    <property type="match status" value="1"/>
</dbReference>
<evidence type="ECO:0000256" key="1">
    <source>
        <dbReference type="SAM" id="Phobius"/>
    </source>
</evidence>
<keyword evidence="1" id="KW-0812">Transmembrane</keyword>
<evidence type="ECO:0000313" key="3">
    <source>
        <dbReference type="EMBL" id="MBX8631805.1"/>
    </source>
</evidence>
<evidence type="ECO:0000313" key="5">
    <source>
        <dbReference type="Proteomes" id="UP000716004"/>
    </source>
</evidence>
<comment type="caution">
    <text evidence="3">The sequence shown here is derived from an EMBL/GenBank/DDBJ whole genome shotgun (WGS) entry which is preliminary data.</text>
</comment>
<accession>A0A8J7YN91</accession>
<evidence type="ECO:0000313" key="4">
    <source>
        <dbReference type="EMBL" id="MBX8643458.1"/>
    </source>
</evidence>
<dbReference type="AlphaFoldDB" id="A0A8J7YN91"/>
<gene>
    <name evidence="3" type="ORF">J9259_04710</name>
    <name evidence="4" type="ORF">KIY12_01830</name>
</gene>
<feature type="transmembrane region" description="Helical" evidence="1">
    <location>
        <begin position="127"/>
        <end position="145"/>
    </location>
</feature>
<organism evidence="3 5">
    <name type="scientific">Candidatus Sysuiplasma superficiale</name>
    <dbReference type="NCBI Taxonomy" id="2823368"/>
    <lineage>
        <taxon>Archaea</taxon>
        <taxon>Methanobacteriati</taxon>
        <taxon>Thermoplasmatota</taxon>
        <taxon>Thermoplasmata</taxon>
        <taxon>Candidatus Sysuiplasmatales</taxon>
        <taxon>Candidatus Sysuiplasmataceae</taxon>
        <taxon>Candidatus Sysuiplasma</taxon>
    </lineage>
</organism>
<keyword evidence="1" id="KW-0472">Membrane</keyword>
<proteinExistence type="predicted"/>
<dbReference type="EMBL" id="JAGVSJ010000009">
    <property type="protein sequence ID" value="MBX8631805.1"/>
    <property type="molecule type" value="Genomic_DNA"/>
</dbReference>
<protein>
    <submittedName>
        <fullName evidence="3">HPP family protein</fullName>
    </submittedName>
</protein>
<name>A0A8J7YN91_9ARCH</name>
<evidence type="ECO:0000259" key="2">
    <source>
        <dbReference type="Pfam" id="PF04982"/>
    </source>
</evidence>
<dbReference type="Proteomes" id="UP000750197">
    <property type="component" value="Unassembled WGS sequence"/>
</dbReference>
<keyword evidence="1" id="KW-1133">Transmembrane helix</keyword>
<sequence length="162" mass="17884">MRSENSESHEMEMKIRRYLVFLAVLLAMIVAITYNNNFLLAPPYAVTAYLLVFERESKFSKAGNIAASYIFVIISSEAIHLTLGISASALVLNLVAVSLFISFTKYSHPPALALTIFSYIAHNSVEFTITSFVVLAIAITADVLIKWSHAIDSRDAKSEHPG</sequence>
<feature type="transmembrane region" description="Helical" evidence="1">
    <location>
        <begin position="90"/>
        <end position="107"/>
    </location>
</feature>
<reference evidence="3" key="1">
    <citation type="submission" date="2021-04" db="EMBL/GenBank/DDBJ databases">
        <title>Genomic insights into ecological role and evolution of a novel Thermoplasmata order Candidatus Sysuiplasmatales.</title>
        <authorList>
            <person name="Yuan Y."/>
        </authorList>
    </citation>
    <scope>NUCLEOTIDE SEQUENCE</scope>
    <source>
        <strain evidence="4">TUT19-bin139</strain>
        <strain evidence="3">YP2-bin.285</strain>
    </source>
</reference>
<feature type="domain" description="HPP transmembrane region" evidence="2">
    <location>
        <begin position="20"/>
        <end position="151"/>
    </location>
</feature>
<dbReference type="EMBL" id="JAHEAC010000008">
    <property type="protein sequence ID" value="MBX8643458.1"/>
    <property type="molecule type" value="Genomic_DNA"/>
</dbReference>